<keyword evidence="1 3" id="KW-0853">WD repeat</keyword>
<organism evidence="5 6">
    <name type="scientific">Chlamydomonas eustigma</name>
    <dbReference type="NCBI Taxonomy" id="1157962"/>
    <lineage>
        <taxon>Eukaryota</taxon>
        <taxon>Viridiplantae</taxon>
        <taxon>Chlorophyta</taxon>
        <taxon>core chlorophytes</taxon>
        <taxon>Chlorophyceae</taxon>
        <taxon>CS clade</taxon>
        <taxon>Chlamydomonadales</taxon>
        <taxon>Chlamydomonadaceae</taxon>
        <taxon>Chlamydomonas</taxon>
    </lineage>
</organism>
<evidence type="ECO:0000256" key="3">
    <source>
        <dbReference type="PROSITE-ProRule" id="PRU00221"/>
    </source>
</evidence>
<dbReference type="PANTHER" id="PTHR14221:SF0">
    <property type="entry name" value="WD REPEAT-CONTAINING PROTEIN 44"/>
    <property type="match status" value="1"/>
</dbReference>
<reference evidence="5 6" key="1">
    <citation type="submission" date="2017-08" db="EMBL/GenBank/DDBJ databases">
        <title>Acidophilic green algal genome provides insights into adaptation to an acidic environment.</title>
        <authorList>
            <person name="Hirooka S."/>
            <person name="Hirose Y."/>
            <person name="Kanesaki Y."/>
            <person name="Higuchi S."/>
            <person name="Fujiwara T."/>
            <person name="Onuma R."/>
            <person name="Era A."/>
            <person name="Ohbayashi R."/>
            <person name="Uzuka A."/>
            <person name="Nozaki H."/>
            <person name="Yoshikawa H."/>
            <person name="Miyagishima S.Y."/>
        </authorList>
    </citation>
    <scope>NUCLEOTIDE SEQUENCE [LARGE SCALE GENOMIC DNA]</scope>
    <source>
        <strain evidence="5 6">NIES-2499</strain>
    </source>
</reference>
<dbReference type="InterPro" id="IPR036322">
    <property type="entry name" value="WD40_repeat_dom_sf"/>
</dbReference>
<dbReference type="SMART" id="SM00320">
    <property type="entry name" value="WD40"/>
    <property type="match status" value="6"/>
</dbReference>
<dbReference type="OrthoDB" id="408728at2759"/>
<dbReference type="InterPro" id="IPR015943">
    <property type="entry name" value="WD40/YVTN_repeat-like_dom_sf"/>
</dbReference>
<name>A0A250WZA1_9CHLO</name>
<feature type="region of interest" description="Disordered" evidence="4">
    <location>
        <begin position="1"/>
        <end position="21"/>
    </location>
</feature>
<evidence type="ECO:0000256" key="1">
    <source>
        <dbReference type="ARBA" id="ARBA00022574"/>
    </source>
</evidence>
<sequence>MRLHDFDATEPQSPAKLLDSMSPKPVNVPCQVYSNRGSGSINVGDNIIHSSSQTSSKLLGEVRLIQQLKAHEGVIWALDLHAKGNMIATGGQDCVVRVWRLKNRAVSSPYENRHVIPQQSWDPIEGHSSADQDQCLQSVRLKEGIKCDDVQSATQGGLLIEMEPVREFEGHTEDVLDVSWSRGNMVLSASADGSVRLWHLQEPCCLRELQHPDFVPCARFSPDTSSLIASGCADGRVRLWNCSASVSSSLLASAAVPQDMVSAVTFLPEYSLLAAGTLKGICRFYKLKAHYKQHMNFATGTPASRPSAAGPGLSEPGEWTVGSSNMKKHVAVSSGSVFTVVNKVLLSNMRNQATVGVSSSAGEKLEYVAQVDVKDMHSGAGASGSRITDMLTLPSDGSVVVTSADSRIRRYKGYTQQCKYKGHKVQSTLIRSSLSEFEEFLLCGSEDGKVYIWETFLKSEKTVTEKLQAFVTAENPDTLLSNNKNQDYEAFLTVESTVTAVHLAPNTTWIKAGKMDGITQHLSAPRTETKNDCKDYCRKENLPSSSNAGSAPLPPAKAHKNRALSGALFIVVGFSGVISVYENTF</sequence>
<dbReference type="EMBL" id="BEGY01000016">
    <property type="protein sequence ID" value="GAX76174.1"/>
    <property type="molecule type" value="Genomic_DNA"/>
</dbReference>
<dbReference type="InterPro" id="IPR001680">
    <property type="entry name" value="WD40_rpt"/>
</dbReference>
<proteinExistence type="predicted"/>
<dbReference type="AlphaFoldDB" id="A0A250WZA1"/>
<protein>
    <recommendedName>
        <fullName evidence="7">Anaphase-promoting complex subunit 4 WD40 domain-containing protein</fullName>
    </recommendedName>
</protein>
<dbReference type="PROSITE" id="PS50082">
    <property type="entry name" value="WD_REPEATS_2"/>
    <property type="match status" value="3"/>
</dbReference>
<dbReference type="PROSITE" id="PS50294">
    <property type="entry name" value="WD_REPEATS_REGION"/>
    <property type="match status" value="3"/>
</dbReference>
<dbReference type="PRINTS" id="PR00320">
    <property type="entry name" value="GPROTEINBRPT"/>
</dbReference>
<feature type="repeat" description="WD" evidence="3">
    <location>
        <begin position="168"/>
        <end position="208"/>
    </location>
</feature>
<dbReference type="SUPFAM" id="SSF50978">
    <property type="entry name" value="WD40 repeat-like"/>
    <property type="match status" value="1"/>
</dbReference>
<comment type="caution">
    <text evidence="5">The sequence shown here is derived from an EMBL/GenBank/DDBJ whole genome shotgun (WGS) entry which is preliminary data.</text>
</comment>
<dbReference type="STRING" id="1157962.A0A250WZA1"/>
<keyword evidence="6" id="KW-1185">Reference proteome</keyword>
<dbReference type="Pfam" id="PF00400">
    <property type="entry name" value="WD40"/>
    <property type="match status" value="4"/>
</dbReference>
<gene>
    <name evidence="5" type="ORF">CEUSTIGMA_g3618.t1</name>
</gene>
<keyword evidence="2" id="KW-0677">Repeat</keyword>
<evidence type="ECO:0008006" key="7">
    <source>
        <dbReference type="Google" id="ProtNLM"/>
    </source>
</evidence>
<dbReference type="Proteomes" id="UP000232323">
    <property type="component" value="Unassembled WGS sequence"/>
</dbReference>
<evidence type="ECO:0000256" key="4">
    <source>
        <dbReference type="SAM" id="MobiDB-lite"/>
    </source>
</evidence>
<evidence type="ECO:0000256" key="2">
    <source>
        <dbReference type="ARBA" id="ARBA00022737"/>
    </source>
</evidence>
<evidence type="ECO:0000313" key="5">
    <source>
        <dbReference type="EMBL" id="GAX76174.1"/>
    </source>
</evidence>
<accession>A0A250WZA1</accession>
<dbReference type="InterPro" id="IPR040324">
    <property type="entry name" value="WDR44/Dgr2"/>
</dbReference>
<dbReference type="Gene3D" id="2.130.10.10">
    <property type="entry name" value="YVTN repeat-like/Quinoprotein amine dehydrogenase"/>
    <property type="match status" value="3"/>
</dbReference>
<dbReference type="PANTHER" id="PTHR14221">
    <property type="entry name" value="WD REPEAT DOMAIN 44"/>
    <property type="match status" value="1"/>
</dbReference>
<dbReference type="InterPro" id="IPR020472">
    <property type="entry name" value="WD40_PAC1"/>
</dbReference>
<evidence type="ECO:0000313" key="6">
    <source>
        <dbReference type="Proteomes" id="UP000232323"/>
    </source>
</evidence>
<feature type="repeat" description="WD" evidence="3">
    <location>
        <begin position="68"/>
        <end position="109"/>
    </location>
</feature>
<feature type="repeat" description="WD" evidence="3">
    <location>
        <begin position="208"/>
        <end position="241"/>
    </location>
</feature>